<organism evidence="2 3">
    <name type="scientific">Armillaria solidipes</name>
    <dbReference type="NCBI Taxonomy" id="1076256"/>
    <lineage>
        <taxon>Eukaryota</taxon>
        <taxon>Fungi</taxon>
        <taxon>Dikarya</taxon>
        <taxon>Basidiomycota</taxon>
        <taxon>Agaricomycotina</taxon>
        <taxon>Agaricomycetes</taxon>
        <taxon>Agaricomycetidae</taxon>
        <taxon>Agaricales</taxon>
        <taxon>Marasmiineae</taxon>
        <taxon>Physalacriaceae</taxon>
        <taxon>Armillaria</taxon>
    </lineage>
</organism>
<dbReference type="SUPFAM" id="SSF56672">
    <property type="entry name" value="DNA/RNA polymerases"/>
    <property type="match status" value="1"/>
</dbReference>
<dbReference type="AlphaFoldDB" id="A0A2H3BXE0"/>
<evidence type="ECO:0000313" key="3">
    <source>
        <dbReference type="Proteomes" id="UP000218334"/>
    </source>
</evidence>
<sequence>MTYVVKLGPHHSEAFKSIVGILAGDSSSPGLWNIYFSDFSPPPHADDVALGNQPMSHVEQADDIVLFSNSSEGLQAKLDILFDWCRKNSMTISHDKTKIWIAGPLPSPLPSFSVGGHALSCVSKHKYVGITLSSTDMSIFKEHYYIKASKARKSMNALFGAEHFVGTIPPKDGISVYMATVDPHITSACDVSIDIDSGSLAELERVQKTFIHRLLGIAKRSPVAMLFSETGMWPVKFHRLTLALRYWQYALSLPNDHLLSYAMKDAITLATNGKPSWMSDLRNALYRLRRPITIDLSRPWSPVDVDNIVDAVEQAYLKDIETFIGSSPKAPLLHHHASCHSQNAYSQKSVVASFRPYLLVPVPAHRKALVRLLTSSHTLAVEVLRWAERRRPPVPHDQRLCRYCQVDVEDEAHVLLYCTGCNDLGALRDQFFRKVFRIVPLALISSLQSAPSGVEVIRLLIEGDDADVLCSFAKFVFHILRIFQRLPVFRTEI</sequence>
<name>A0A2H3BXE0_9AGAR</name>
<dbReference type="InterPro" id="IPR000477">
    <property type="entry name" value="RT_dom"/>
</dbReference>
<keyword evidence="3" id="KW-1185">Reference proteome</keyword>
<accession>A0A2H3BXE0</accession>
<evidence type="ECO:0000313" key="2">
    <source>
        <dbReference type="EMBL" id="PBK67716.1"/>
    </source>
</evidence>
<dbReference type="Proteomes" id="UP000218334">
    <property type="component" value="Unassembled WGS sequence"/>
</dbReference>
<evidence type="ECO:0000259" key="1">
    <source>
        <dbReference type="PROSITE" id="PS50878"/>
    </source>
</evidence>
<reference evidence="3" key="1">
    <citation type="journal article" date="2017" name="Nat. Ecol. Evol.">
        <title>Genome expansion and lineage-specific genetic innovations in the forest pathogenic fungi Armillaria.</title>
        <authorList>
            <person name="Sipos G."/>
            <person name="Prasanna A.N."/>
            <person name="Walter M.C."/>
            <person name="O'Connor E."/>
            <person name="Balint B."/>
            <person name="Krizsan K."/>
            <person name="Kiss B."/>
            <person name="Hess J."/>
            <person name="Varga T."/>
            <person name="Slot J."/>
            <person name="Riley R."/>
            <person name="Boka B."/>
            <person name="Rigling D."/>
            <person name="Barry K."/>
            <person name="Lee J."/>
            <person name="Mihaltcheva S."/>
            <person name="LaButti K."/>
            <person name="Lipzen A."/>
            <person name="Waldron R."/>
            <person name="Moloney N.M."/>
            <person name="Sperisen C."/>
            <person name="Kredics L."/>
            <person name="Vagvoelgyi C."/>
            <person name="Patrignani A."/>
            <person name="Fitzpatrick D."/>
            <person name="Nagy I."/>
            <person name="Doyle S."/>
            <person name="Anderson J.B."/>
            <person name="Grigoriev I.V."/>
            <person name="Gueldener U."/>
            <person name="Muensterkoetter M."/>
            <person name="Nagy L.G."/>
        </authorList>
    </citation>
    <scope>NUCLEOTIDE SEQUENCE [LARGE SCALE GENOMIC DNA]</scope>
    <source>
        <strain evidence="3">28-4</strain>
    </source>
</reference>
<proteinExistence type="predicted"/>
<dbReference type="EMBL" id="KZ293435">
    <property type="protein sequence ID" value="PBK67716.1"/>
    <property type="molecule type" value="Genomic_DNA"/>
</dbReference>
<dbReference type="STRING" id="1076256.A0A2H3BXE0"/>
<gene>
    <name evidence="2" type="ORF">ARMSODRAFT_888704</name>
</gene>
<dbReference type="Pfam" id="PF00078">
    <property type="entry name" value="RVT_1"/>
    <property type="match status" value="1"/>
</dbReference>
<dbReference type="InterPro" id="IPR043502">
    <property type="entry name" value="DNA/RNA_pol_sf"/>
</dbReference>
<protein>
    <recommendedName>
        <fullName evidence="1">Reverse transcriptase domain-containing protein</fullName>
    </recommendedName>
</protein>
<dbReference type="PANTHER" id="PTHR47027:SF20">
    <property type="entry name" value="REVERSE TRANSCRIPTASE-LIKE PROTEIN WITH RNA-DIRECTED DNA POLYMERASE DOMAIN"/>
    <property type="match status" value="1"/>
</dbReference>
<feature type="domain" description="Reverse transcriptase" evidence="1">
    <location>
        <begin position="1"/>
        <end position="132"/>
    </location>
</feature>
<dbReference type="PROSITE" id="PS50878">
    <property type="entry name" value="RT_POL"/>
    <property type="match status" value="1"/>
</dbReference>
<dbReference type="PANTHER" id="PTHR47027">
    <property type="entry name" value="REVERSE TRANSCRIPTASE DOMAIN-CONTAINING PROTEIN"/>
    <property type="match status" value="1"/>
</dbReference>